<reference evidence="5 6" key="1">
    <citation type="submission" date="2019-02" db="EMBL/GenBank/DDBJ databases">
        <authorList>
            <person name="Lehtovirta-Morley E L."/>
        </authorList>
    </citation>
    <scope>NUCLEOTIDE SEQUENCE [LARGE SCALE GENOMIC DNA]</scope>
    <source>
        <strain evidence="5">NFRAN1</strain>
    </source>
</reference>
<dbReference type="Gene3D" id="2.20.25.10">
    <property type="match status" value="1"/>
</dbReference>
<gene>
    <name evidence="5" type="ORF">NFRAN_1251</name>
</gene>
<keyword evidence="2" id="KW-0479">Metal-binding</keyword>
<dbReference type="GO" id="GO:0000224">
    <property type="term" value="F:peptide-N4-(N-acetyl-beta-glucosaminyl)asparagine amidase activity"/>
    <property type="evidence" value="ECO:0007669"/>
    <property type="project" value="TreeGrafter"/>
</dbReference>
<dbReference type="InterPro" id="IPR050883">
    <property type="entry name" value="PNGase"/>
</dbReference>
<protein>
    <submittedName>
        <fullName evidence="5">Transglutaminase-like superfamily protein</fullName>
    </submittedName>
</protein>
<evidence type="ECO:0000313" key="6">
    <source>
        <dbReference type="Proteomes" id="UP000294299"/>
    </source>
</evidence>
<dbReference type="GO" id="GO:0046872">
    <property type="term" value="F:metal ion binding"/>
    <property type="evidence" value="ECO:0007669"/>
    <property type="project" value="UniProtKB-KW"/>
</dbReference>
<evidence type="ECO:0000256" key="2">
    <source>
        <dbReference type="ARBA" id="ARBA00022723"/>
    </source>
</evidence>
<organism evidence="5 6">
    <name type="scientific">Candidatus Nitrosocosmicus franklandianus</name>
    <dbReference type="NCBI Taxonomy" id="1798806"/>
    <lineage>
        <taxon>Archaea</taxon>
        <taxon>Nitrososphaerota</taxon>
        <taxon>Nitrososphaeria</taxon>
        <taxon>Nitrososphaerales</taxon>
        <taxon>Nitrososphaeraceae</taxon>
        <taxon>Candidatus Nitrosocosmicus</taxon>
    </lineage>
</organism>
<evidence type="ECO:0000313" key="5">
    <source>
        <dbReference type="EMBL" id="VFJ13573.1"/>
    </source>
</evidence>
<dbReference type="RefSeq" id="WP_172602142.1">
    <property type="nucleotide sequence ID" value="NZ_LR216287.1"/>
</dbReference>
<keyword evidence="3" id="KW-0862">Zinc</keyword>
<dbReference type="EMBL" id="LR216287">
    <property type="protein sequence ID" value="VFJ13573.1"/>
    <property type="molecule type" value="Genomic_DNA"/>
</dbReference>
<dbReference type="GO" id="GO:0006516">
    <property type="term" value="P:glycoprotein catabolic process"/>
    <property type="evidence" value="ECO:0007669"/>
    <property type="project" value="TreeGrafter"/>
</dbReference>
<comment type="similarity">
    <text evidence="1">Belongs to the transglutaminase-like superfamily. PNGase family.</text>
</comment>
<dbReference type="InterPro" id="IPR038765">
    <property type="entry name" value="Papain-like_cys_pep_sf"/>
</dbReference>
<dbReference type="AlphaFoldDB" id="A0A484I9Y5"/>
<accession>A0A484I9Y5</accession>
<dbReference type="PANTHER" id="PTHR12143:SF19">
    <property type="entry name" value="PEPTIDE-N(4)-(N-ACETYL-BETA-GLUCOSAMINYL)ASPARAGINE AMIDASE"/>
    <property type="match status" value="1"/>
</dbReference>
<feature type="domain" description="Transglutaminase-like" evidence="4">
    <location>
        <begin position="185"/>
        <end position="238"/>
    </location>
</feature>
<name>A0A484I9Y5_9ARCH</name>
<evidence type="ECO:0000259" key="4">
    <source>
        <dbReference type="SMART" id="SM00460"/>
    </source>
</evidence>
<keyword evidence="6" id="KW-1185">Reference proteome</keyword>
<sequence length="308" mass="36432">MSVSLNILFDLSTNSFSYPFTKQHFILYKKVTSQYNDPDVLQYVNLLVPERIRKNIKTQLKTEDIFEVVNFNNYGYGDFHSTNNLDIRNDSTDKEGDEVCNVKHDSSSTSFSPSFLDSLKELMVWFKKDFMRWVDKNPSCDNCGRQLTLEYIPGNTWKIRGIENYYCSFCNAVFSFPRYGKIKEIADNRMGKCSEWTFLFGAILNSFSIKTRIVHDFLDHCWNESFIGGRWVHIDSTLAFPISFDHPSYYEKNWNKKYIFVLAFSESNLEDVTISYTMEWNQVLNRRSKLKQTQLEKFKKFYQQISLK</sequence>
<dbReference type="OrthoDB" id="10493at2157"/>
<dbReference type="Pfam" id="PF01841">
    <property type="entry name" value="Transglut_core"/>
    <property type="match status" value="1"/>
</dbReference>
<dbReference type="PANTHER" id="PTHR12143">
    <property type="entry name" value="PEPTIDE N-GLYCANASE PNGASE -RELATED"/>
    <property type="match status" value="1"/>
</dbReference>
<dbReference type="SUPFAM" id="SSF54001">
    <property type="entry name" value="Cysteine proteinases"/>
    <property type="match status" value="1"/>
</dbReference>
<evidence type="ECO:0000256" key="1">
    <source>
        <dbReference type="ARBA" id="ARBA00009390"/>
    </source>
</evidence>
<dbReference type="GeneID" id="39420641"/>
<dbReference type="InterPro" id="IPR002931">
    <property type="entry name" value="Transglutaminase-like"/>
</dbReference>
<dbReference type="SMART" id="SM00460">
    <property type="entry name" value="TGc"/>
    <property type="match status" value="1"/>
</dbReference>
<dbReference type="Proteomes" id="UP000294299">
    <property type="component" value="Chromosome NFRAN"/>
</dbReference>
<proteinExistence type="inferred from homology"/>
<dbReference type="GO" id="GO:0005829">
    <property type="term" value="C:cytosol"/>
    <property type="evidence" value="ECO:0007669"/>
    <property type="project" value="TreeGrafter"/>
</dbReference>
<evidence type="ECO:0000256" key="3">
    <source>
        <dbReference type="ARBA" id="ARBA00022833"/>
    </source>
</evidence>
<dbReference type="Gene3D" id="3.10.620.30">
    <property type="match status" value="1"/>
</dbReference>
<dbReference type="KEGG" id="nfn:NFRAN_1251"/>